<evidence type="ECO:0000256" key="9">
    <source>
        <dbReference type="ARBA" id="ARBA00022889"/>
    </source>
</evidence>
<dbReference type="CDD" id="cd01469">
    <property type="entry name" value="vWA_integrins_alpha_subunit"/>
    <property type="match status" value="1"/>
</dbReference>
<dbReference type="SUPFAM" id="SSF53300">
    <property type="entry name" value="vWA-like"/>
    <property type="match status" value="1"/>
</dbReference>
<evidence type="ECO:0000256" key="7">
    <source>
        <dbReference type="ARBA" id="ARBA00022837"/>
    </source>
</evidence>
<dbReference type="STRING" id="1868482.ENSTSYP00000009591"/>
<dbReference type="RefSeq" id="XP_008046609.2">
    <property type="nucleotide sequence ID" value="XM_008048418.2"/>
</dbReference>
<comment type="subcellular location">
    <subcellularLocation>
        <location evidence="1 17">Membrane</location>
        <topology evidence="1 17">Single-pass type I membrane protein</topology>
    </subcellularLocation>
</comment>
<dbReference type="InterPro" id="IPR018184">
    <property type="entry name" value="Integrin_alpha_C_CS"/>
</dbReference>
<dbReference type="PANTHER" id="PTHR23220:SF118">
    <property type="entry name" value="INTEGRIN ALPHA-X"/>
    <property type="match status" value="1"/>
</dbReference>
<evidence type="ECO:0000256" key="10">
    <source>
        <dbReference type="ARBA" id="ARBA00022989"/>
    </source>
</evidence>
<feature type="domain" description="VWFA" evidence="18">
    <location>
        <begin position="253"/>
        <end position="431"/>
    </location>
</feature>
<dbReference type="PANTHER" id="PTHR23220">
    <property type="entry name" value="INTEGRIN ALPHA"/>
    <property type="match status" value="1"/>
</dbReference>
<dbReference type="InterPro" id="IPR032695">
    <property type="entry name" value="Integrin_dom_sf"/>
</dbReference>
<dbReference type="Pfam" id="PF20805">
    <property type="entry name" value="Integrin_A_Ig_2"/>
    <property type="match status" value="1"/>
</dbReference>
<dbReference type="KEGG" id="csyr:103249796"/>
<evidence type="ECO:0000256" key="1">
    <source>
        <dbReference type="ARBA" id="ARBA00004479"/>
    </source>
</evidence>
<dbReference type="Gene3D" id="2.60.40.1530">
    <property type="entry name" value="ntegrin, alpha v. Chain A, domain 4"/>
    <property type="match status" value="1"/>
</dbReference>
<proteinExistence type="inferred from homology"/>
<feature type="repeat" description="FG-GAP" evidence="16">
    <location>
        <begin position="672"/>
        <end position="732"/>
    </location>
</feature>
<gene>
    <name evidence="20" type="primary">ITGAX</name>
</gene>
<keyword evidence="3 17" id="KW-0812">Transmembrane</keyword>
<dbReference type="PRINTS" id="PR00453">
    <property type="entry name" value="VWFADOMAIN"/>
</dbReference>
<dbReference type="GO" id="GO:0033627">
    <property type="term" value="P:cell adhesion mediated by integrin"/>
    <property type="evidence" value="ECO:0007669"/>
    <property type="project" value="TreeGrafter"/>
</dbReference>
<keyword evidence="10 17" id="KW-1133">Transmembrane helix</keyword>
<protein>
    <submittedName>
        <fullName evidence="20">Integrin alpha-X</fullName>
    </submittedName>
</protein>
<evidence type="ECO:0000256" key="12">
    <source>
        <dbReference type="ARBA" id="ARBA00023136"/>
    </source>
</evidence>
<dbReference type="SMART" id="SM00327">
    <property type="entry name" value="VWA"/>
    <property type="match status" value="1"/>
</dbReference>
<keyword evidence="12 17" id="KW-0472">Membrane</keyword>
<dbReference type="CTD" id="3687"/>
<dbReference type="FunFam" id="2.60.40.1530:FF:000003">
    <property type="entry name" value="Integrin alpha M"/>
    <property type="match status" value="1"/>
</dbReference>
<dbReference type="Pfam" id="PF00357">
    <property type="entry name" value="Integrin_alpha"/>
    <property type="match status" value="1"/>
</dbReference>
<evidence type="ECO:0000256" key="14">
    <source>
        <dbReference type="ARBA" id="ARBA00023170"/>
    </source>
</evidence>
<evidence type="ECO:0000256" key="3">
    <source>
        <dbReference type="ARBA" id="ARBA00022692"/>
    </source>
</evidence>
<dbReference type="InterPro" id="IPR048633">
    <property type="entry name" value="ITGAX-like_Ig_3"/>
</dbReference>
<keyword evidence="13" id="KW-1015">Disulfide bond</keyword>
<dbReference type="PROSITE" id="PS51470">
    <property type="entry name" value="FG_GAP"/>
    <property type="match status" value="5"/>
</dbReference>
<dbReference type="SUPFAM" id="SSF69318">
    <property type="entry name" value="Integrin alpha N-terminal domain"/>
    <property type="match status" value="1"/>
</dbReference>
<dbReference type="SMART" id="SM00191">
    <property type="entry name" value="Int_alpha"/>
    <property type="match status" value="5"/>
</dbReference>
<dbReference type="InterPro" id="IPR013649">
    <property type="entry name" value="Integrin_alpha_Ig-like_1"/>
</dbReference>
<evidence type="ECO:0000313" key="20">
    <source>
        <dbReference type="RefSeq" id="XP_008046609.2"/>
    </source>
</evidence>
<keyword evidence="5" id="KW-0732">Signal</keyword>
<dbReference type="GO" id="GO:0046872">
    <property type="term" value="F:metal ion binding"/>
    <property type="evidence" value="ECO:0007669"/>
    <property type="project" value="UniProtKB-KW"/>
</dbReference>
<evidence type="ECO:0000256" key="13">
    <source>
        <dbReference type="ARBA" id="ARBA00023157"/>
    </source>
</evidence>
<dbReference type="InterPro" id="IPR013519">
    <property type="entry name" value="Int_alpha_beta-p"/>
</dbReference>
<feature type="repeat" description="FG-GAP" evidence="16">
    <location>
        <begin position="609"/>
        <end position="667"/>
    </location>
</feature>
<evidence type="ECO:0000256" key="6">
    <source>
        <dbReference type="ARBA" id="ARBA00022737"/>
    </source>
</evidence>
<keyword evidence="8" id="KW-0460">Magnesium</keyword>
<dbReference type="InterPro" id="IPR048285">
    <property type="entry name" value="Integrin_alpha_Ig-like_2"/>
</dbReference>
<dbReference type="Pfam" id="PF21520">
    <property type="entry name" value="ITGAX-like_Ig_3"/>
    <property type="match status" value="1"/>
</dbReference>
<keyword evidence="11 17" id="KW-0401">Integrin</keyword>
<dbReference type="GO" id="GO:0005178">
    <property type="term" value="F:integrin binding"/>
    <property type="evidence" value="ECO:0007669"/>
    <property type="project" value="TreeGrafter"/>
</dbReference>
<reference evidence="20" key="1">
    <citation type="submission" date="2025-08" db="UniProtKB">
        <authorList>
            <consortium name="RefSeq"/>
        </authorList>
    </citation>
    <scope>IDENTIFICATION</scope>
</reference>
<evidence type="ECO:0000313" key="19">
    <source>
        <dbReference type="Proteomes" id="UP000189704"/>
    </source>
</evidence>
<dbReference type="Pfam" id="PF08441">
    <property type="entry name" value="Integrin_A_Ig_1"/>
    <property type="match status" value="1"/>
</dbReference>
<feature type="repeat" description="FG-GAP" evidence="16">
    <location>
        <begin position="124"/>
        <end position="179"/>
    </location>
</feature>
<feature type="repeat" description="FG-GAP" evidence="16">
    <location>
        <begin position="546"/>
        <end position="606"/>
    </location>
</feature>
<name>A0A1U7SFF3_CARSF</name>
<accession>A0A1U7SFF3</accession>
<evidence type="ECO:0000256" key="11">
    <source>
        <dbReference type="ARBA" id="ARBA00023037"/>
    </source>
</evidence>
<dbReference type="FunFam" id="1.20.5.930:FF:000004">
    <property type="entry name" value="Integrin subunit alpha M"/>
    <property type="match status" value="1"/>
</dbReference>
<sequence>LGLGSEHPRGVTWRELGLADSWSHGAKEMGDLGICPQLAYVIPSCLPFNQLPDSLAQKFSGQKRKVPTRISSPGCLKFPGQVPWSSHSCNSLGAWSSMSDLPVMIRTALVFLMGLSSSLGFNLDTEELTTFHMDGAGFGHSVVQYANSWVVVGAPHEIKAANQTGGLYQCAYRSGTCEPIHLQVPPEAVNMSLGLSLATAANPFRLLACGPTVHHACRENMFLTGFCFLLGSTSRQIQRLPATLQECPRQEQDIAFLIDGSGSISSNNFVKMLSFVTAVMSQFQRPSTQFSLMQFSNKFWTHFTFNDFMHHSNPLSLLNSVHQLGGATYTATAIRKVINQLLSASTGARKNATKILIVITDGKKEGDPLNYEDVIPTAEAAGIIRYAIGVGLAFQRTHSWKELNAIASKPSLEYIFKVENFDALRDIQNQLKEKIFAIEGTEITSSSSFELEMSQEGFSAVFTPDGPVLGAVGSFSWSGGAFLYPPYVSPTFINMSQENVDMKDSYLGYSTELALWKGVQSLVLGAPRHQHTGKVIMFTQESRQWRPKAEVTGTQIGSYFGASLCSVDVDRDGSTDLVLIGAPHYYEQTQGGRVSVCPLPRGRSRWRCEAILRGVQGHPWGRFGAALTVLGDVNEDRLTDVVIGAPGEEENRGAVYLFHGASGSSISPSHSQRITGSQFSPRLQYFGQSLSGGQDLTQDGLVDLAVGVQGHVLLLRTRPILRVWVNIDFTPAEITRSVFECQEQVVSVQTLSDAAVCLYIYASPKNQFGGLQSSVTFDLTLDPGRRNPRAIFEETKTRTLTRVRILGLDQHCEAVRLLLPACVEDSVTPVILRLNFTLVGEPMPSFRNLRPMLAADTQRYFTASLPFEKNCGADHICQDDLSISFGFSGLKTLVVGSTLELNGEVIVRNDGEDSYGTTVTFFYPAGLSYRCVAEGQKQLQPRSLGLTCDSVLTRSQSTWSTRCSISHLIFRGGTEITFLTIFDVSPKAVLGDRLLLTANVSSENNTPRTSKTTFQMELPVKYAVYTVISSHEQSTKYLNFSASEEGESSVVEHRYQVNNLGQRDLPVSINFWVPVELNGAAVWVEAEVSSPQNPPIQCSSERMVPSEYDFLTHIQKKPVLDCSVADCLRFRCDIPTFGIQEELNFILKGNLSFSWVSQTLQKKVLVVSMAEITFDTSVYSQLPGQEAFMKAQTKTVVEKYEVHNPIPLIVGSSVGGLLLLALITAILYKVGFFKRQYKEMIEEANEQIASEKGTADPQVAQ</sequence>
<dbReference type="InterPro" id="IPR036465">
    <property type="entry name" value="vWFA_dom_sf"/>
</dbReference>
<dbReference type="SUPFAM" id="SSF69179">
    <property type="entry name" value="Integrin domains"/>
    <property type="match status" value="3"/>
</dbReference>
<keyword evidence="14 17" id="KW-0675">Receptor</keyword>
<feature type="repeat" description="FG-GAP" evidence="16">
    <location>
        <begin position="442"/>
        <end position="493"/>
    </location>
</feature>
<evidence type="ECO:0000259" key="18">
    <source>
        <dbReference type="PROSITE" id="PS50234"/>
    </source>
</evidence>
<dbReference type="InterPro" id="IPR013517">
    <property type="entry name" value="FG-GAP"/>
</dbReference>
<evidence type="ECO:0000256" key="5">
    <source>
        <dbReference type="ARBA" id="ARBA00022729"/>
    </source>
</evidence>
<dbReference type="Gene3D" id="1.20.5.930">
    <property type="entry name" value="Bicelle-embedded integrin alpha(iib) transmembrane segment"/>
    <property type="match status" value="1"/>
</dbReference>
<keyword evidence="15" id="KW-0325">Glycoprotein</keyword>
<dbReference type="PROSITE" id="PS50234">
    <property type="entry name" value="VWFA"/>
    <property type="match status" value="1"/>
</dbReference>
<evidence type="ECO:0000256" key="2">
    <source>
        <dbReference type="ARBA" id="ARBA00008054"/>
    </source>
</evidence>
<dbReference type="InterPro" id="IPR028994">
    <property type="entry name" value="Integrin_alpha_N"/>
</dbReference>
<dbReference type="PRINTS" id="PR01185">
    <property type="entry name" value="INTEGRINA"/>
</dbReference>
<evidence type="ECO:0000256" key="8">
    <source>
        <dbReference type="ARBA" id="ARBA00022842"/>
    </source>
</evidence>
<dbReference type="Gene3D" id="2.130.10.130">
    <property type="entry name" value="Integrin alpha, N-terminal"/>
    <property type="match status" value="1"/>
</dbReference>
<dbReference type="GO" id="GO:0008305">
    <property type="term" value="C:integrin complex"/>
    <property type="evidence" value="ECO:0007669"/>
    <property type="project" value="InterPro"/>
</dbReference>
<dbReference type="PROSITE" id="PS00242">
    <property type="entry name" value="INTEGRIN_ALPHA"/>
    <property type="match status" value="1"/>
</dbReference>
<dbReference type="GO" id="GO:0007229">
    <property type="term" value="P:integrin-mediated signaling pathway"/>
    <property type="evidence" value="ECO:0007669"/>
    <property type="project" value="UniProtKB-KW"/>
</dbReference>
<comment type="similarity">
    <text evidence="2 17">Belongs to the integrin alpha chain family.</text>
</comment>
<feature type="non-terminal residue" evidence="20">
    <location>
        <position position="1"/>
    </location>
</feature>
<evidence type="ECO:0000256" key="17">
    <source>
        <dbReference type="RuleBase" id="RU003762"/>
    </source>
</evidence>
<dbReference type="InterPro" id="IPR000413">
    <property type="entry name" value="Integrin_alpha"/>
</dbReference>
<feature type="transmembrane region" description="Helical" evidence="17">
    <location>
        <begin position="1206"/>
        <end position="1228"/>
    </location>
</feature>
<keyword evidence="6" id="KW-0677">Repeat</keyword>
<dbReference type="AlphaFoldDB" id="A0A1U7SFF3"/>
<dbReference type="GO" id="GO:0007160">
    <property type="term" value="P:cell-matrix adhesion"/>
    <property type="evidence" value="ECO:0007669"/>
    <property type="project" value="TreeGrafter"/>
</dbReference>
<keyword evidence="9 17" id="KW-0130">Cell adhesion</keyword>
<dbReference type="GO" id="GO:0098609">
    <property type="term" value="P:cell-cell adhesion"/>
    <property type="evidence" value="ECO:0007669"/>
    <property type="project" value="TreeGrafter"/>
</dbReference>
<dbReference type="GeneID" id="103249796"/>
<dbReference type="GO" id="GO:0009897">
    <property type="term" value="C:external side of plasma membrane"/>
    <property type="evidence" value="ECO:0007669"/>
    <property type="project" value="TreeGrafter"/>
</dbReference>
<evidence type="ECO:0000256" key="4">
    <source>
        <dbReference type="ARBA" id="ARBA00022723"/>
    </source>
</evidence>
<dbReference type="Pfam" id="PF00092">
    <property type="entry name" value="VWA"/>
    <property type="match status" value="1"/>
</dbReference>
<organism evidence="19 20">
    <name type="scientific">Carlito syrichta</name>
    <name type="common">Philippine tarsier</name>
    <name type="synonym">Tarsius syrichta</name>
    <dbReference type="NCBI Taxonomy" id="1868482"/>
    <lineage>
        <taxon>Eukaryota</taxon>
        <taxon>Metazoa</taxon>
        <taxon>Chordata</taxon>
        <taxon>Craniata</taxon>
        <taxon>Vertebrata</taxon>
        <taxon>Euteleostomi</taxon>
        <taxon>Mammalia</taxon>
        <taxon>Eutheria</taxon>
        <taxon>Euarchontoglires</taxon>
        <taxon>Primates</taxon>
        <taxon>Haplorrhini</taxon>
        <taxon>Tarsiiformes</taxon>
        <taxon>Tarsiidae</taxon>
        <taxon>Carlito</taxon>
    </lineage>
</organism>
<dbReference type="Proteomes" id="UP000189704">
    <property type="component" value="Unplaced"/>
</dbReference>
<dbReference type="Gene3D" id="2.60.40.1460">
    <property type="entry name" value="Integrin domains. Chain A, domain 2"/>
    <property type="match status" value="1"/>
</dbReference>
<evidence type="ECO:0000256" key="16">
    <source>
        <dbReference type="PROSITE-ProRule" id="PRU00803"/>
    </source>
</evidence>
<dbReference type="Gene3D" id="2.60.40.1510">
    <property type="entry name" value="ntegrin, alpha v. Chain A, domain 3"/>
    <property type="match status" value="1"/>
</dbReference>
<dbReference type="OrthoDB" id="5317514at2759"/>
<keyword evidence="19" id="KW-1185">Reference proteome</keyword>
<evidence type="ECO:0000256" key="15">
    <source>
        <dbReference type="ARBA" id="ARBA00023180"/>
    </source>
</evidence>
<keyword evidence="7" id="KW-0106">Calcium</keyword>
<keyword evidence="4" id="KW-0479">Metal-binding</keyword>
<dbReference type="FunFam" id="2.60.40.1510:FF:000009">
    <property type="entry name" value="Integrin alpha M"/>
    <property type="match status" value="1"/>
</dbReference>
<dbReference type="FunFam" id="2.60.40.1460:FF:000001">
    <property type="entry name" value="Integrin, alpha V"/>
    <property type="match status" value="1"/>
</dbReference>
<dbReference type="FunFam" id="2.130.10.130:FF:000005">
    <property type="entry name" value="Integrin alpha L"/>
    <property type="match status" value="1"/>
</dbReference>
<dbReference type="Gene3D" id="3.40.50.410">
    <property type="entry name" value="von Willebrand factor, type A domain"/>
    <property type="match status" value="1"/>
</dbReference>
<dbReference type="Pfam" id="PF01839">
    <property type="entry name" value="FG-GAP"/>
    <property type="match status" value="2"/>
</dbReference>
<dbReference type="InterPro" id="IPR002035">
    <property type="entry name" value="VWF_A"/>
</dbReference>